<protein>
    <submittedName>
        <fullName evidence="1">Uncharacterized protein</fullName>
    </submittedName>
</protein>
<accession>A0A1X9T595</accession>
<proteinExistence type="predicted"/>
<dbReference type="GeneID" id="32878201"/>
<sequence>MSKTICEGFRVIHVSDAATPQALYGIFWGADKYRFIARVIWREPAAVDTILIPGVHFDAIDPIGPLTDLMPYERVNYYGRICSSRRAGQLIETIFAANPRRMESFREAECLNENILNRCLEENVPICYHFSIFRMIYEGRSFEEALAHKNSCAGFSFNQPVPYTAPSLGSPLETFQSVVKKKVNDKTPIMAAINSSEHISRNQWGYTPGFFKRVSMQTFVDFNKTNKMADGRGAAFSILLDYANGKIQDDDERTALLGLPEPPFDSKNLSLLSEDGIDKRPTHYILCDRVGLTKEWKRRSEVGEECCFNEIYVPDRPTTLLVLDIDLQSKAAFTALSAPFAEKALRCASVGFANALNSLSYTRGLTFRDVGAIHLFHRPDPNKLSARIVWMLPLELCGELRLGASVVNEFARRLKTTSCPLSQVVIRSDKLLGYLDPISSVWEWFGGDRNGTQSIECGLDIATLHYKKSVRLPLCDKPGCGRIIYISSINSKTLKDPTPCMFISNLFIDRERVSLQSKLHILQGPEPLKEHSYEPICDPDLKIVKERLALTFNVPESTLHFRGYFIRCTERLMCHIHNRVHKNATQFFTFNRPITPDTVNQKCFHHNFKTAFARLTWKNGSYQPSD</sequence>
<organism evidence="1">
    <name type="scientific">Ranid herpesvirus 3</name>
    <dbReference type="NCBI Taxonomy" id="1987509"/>
    <lineage>
        <taxon>Viruses</taxon>
        <taxon>Duplodnaviria</taxon>
        <taxon>Heunggongvirae</taxon>
        <taxon>Peploviricota</taxon>
        <taxon>Herviviricetes</taxon>
        <taxon>Herpesvirales</taxon>
        <taxon>Alloherpesviridae</taxon>
        <taxon>Batravirus</taxon>
        <taxon>Batravirus ranidallo3</taxon>
    </lineage>
</organism>
<evidence type="ECO:0000313" key="1">
    <source>
        <dbReference type="EMBL" id="ARR28867.1"/>
    </source>
</evidence>
<name>A0A1X9T595_9VIRU</name>
<reference evidence="1" key="1">
    <citation type="journal article" date="2017" name="Vet. Pathol.">
        <title>Ranid Herpesvirus 3 and Proliferative Dermatitis in Free-Ranging Wild Common Frogs (Rana Temporaria).</title>
        <authorList>
            <person name="Origgi F.C."/>
            <person name="Schmidt B.R."/>
            <person name="Lohmann P."/>
            <person name="Otten P."/>
            <person name="Akdesir E."/>
            <person name="Gaschen V."/>
            <person name="Aguilar-Bultet L."/>
            <person name="Wahli T."/>
            <person name="Sattler U."/>
            <person name="Stoffel M.H."/>
        </authorList>
    </citation>
    <scope>NUCLEOTIDE SEQUENCE [LARGE SCALE GENOMIC DNA]</scope>
    <source>
        <strain evidence="1">FO1_2015</strain>
    </source>
</reference>
<dbReference type="Proteomes" id="UP000203507">
    <property type="component" value="Segment"/>
</dbReference>
<keyword evidence="2" id="KW-1185">Reference proteome</keyword>
<dbReference type="KEGG" id="vg:32878201"/>
<dbReference type="OrthoDB" id="36141at10239"/>
<dbReference type="EMBL" id="KX832224">
    <property type="protein sequence ID" value="ARR28867.1"/>
    <property type="molecule type" value="Genomic_DNA"/>
</dbReference>
<evidence type="ECO:0000313" key="2">
    <source>
        <dbReference type="Proteomes" id="UP000203507"/>
    </source>
</evidence>
<dbReference type="RefSeq" id="YP_009362376.1">
    <property type="nucleotide sequence ID" value="NC_034618.1"/>
</dbReference>